<sequence>MSVKRIESEEAYERSLNWLVSKSIELEDPLLDPAAKEKLMRAYDFVAEAVQRYRRGQLVKEYPGLCEHYNTLGWAFDESDPGHGERRAEPSKPPETVPAAAEEPQQVKPAAALAGWLDDD</sequence>
<dbReference type="AlphaFoldDB" id="A0A841TA85"/>
<protein>
    <submittedName>
        <fullName evidence="2">Uncharacterized protein</fullName>
    </submittedName>
</protein>
<dbReference type="RefSeq" id="WP_185177254.1">
    <property type="nucleotide sequence ID" value="NZ_CBCSEP010000012.1"/>
</dbReference>
<name>A0A841TA85_9BACL</name>
<evidence type="ECO:0000313" key="2">
    <source>
        <dbReference type="EMBL" id="MBB6675947.1"/>
    </source>
</evidence>
<accession>A0A841TA85</accession>
<keyword evidence="3" id="KW-1185">Reference proteome</keyword>
<dbReference type="EMBL" id="JACJVN010000007">
    <property type="protein sequence ID" value="MBB6675947.1"/>
    <property type="molecule type" value="Genomic_DNA"/>
</dbReference>
<proteinExistence type="predicted"/>
<reference evidence="2 3" key="1">
    <citation type="submission" date="2020-08" db="EMBL/GenBank/DDBJ databases">
        <title>Cohnella phylogeny.</title>
        <authorList>
            <person name="Dunlap C."/>
        </authorList>
    </citation>
    <scope>NUCLEOTIDE SEQUENCE [LARGE SCALE GENOMIC DNA]</scope>
    <source>
        <strain evidence="2 3">DSM 103658</strain>
    </source>
</reference>
<organism evidence="2 3">
    <name type="scientific">Cohnella lubricantis</name>
    <dbReference type="NCBI Taxonomy" id="2163172"/>
    <lineage>
        <taxon>Bacteria</taxon>
        <taxon>Bacillati</taxon>
        <taxon>Bacillota</taxon>
        <taxon>Bacilli</taxon>
        <taxon>Bacillales</taxon>
        <taxon>Paenibacillaceae</taxon>
        <taxon>Cohnella</taxon>
    </lineage>
</organism>
<evidence type="ECO:0000313" key="3">
    <source>
        <dbReference type="Proteomes" id="UP000574133"/>
    </source>
</evidence>
<evidence type="ECO:0000256" key="1">
    <source>
        <dbReference type="SAM" id="MobiDB-lite"/>
    </source>
</evidence>
<comment type="caution">
    <text evidence="2">The sequence shown here is derived from an EMBL/GenBank/DDBJ whole genome shotgun (WGS) entry which is preliminary data.</text>
</comment>
<gene>
    <name evidence="2" type="ORF">H4Q31_01250</name>
</gene>
<feature type="region of interest" description="Disordered" evidence="1">
    <location>
        <begin position="77"/>
        <end position="120"/>
    </location>
</feature>
<feature type="compositionally biased region" description="Basic and acidic residues" evidence="1">
    <location>
        <begin position="80"/>
        <end position="92"/>
    </location>
</feature>
<dbReference type="Proteomes" id="UP000574133">
    <property type="component" value="Unassembled WGS sequence"/>
</dbReference>